<reference evidence="9" key="2">
    <citation type="journal article" date="2023" name="IMA Fungus">
        <title>Comparative genomic study of the Penicillium genus elucidates a diverse pangenome and 15 lateral gene transfer events.</title>
        <authorList>
            <person name="Petersen C."/>
            <person name="Sorensen T."/>
            <person name="Nielsen M.R."/>
            <person name="Sondergaard T.E."/>
            <person name="Sorensen J.L."/>
            <person name="Fitzpatrick D.A."/>
            <person name="Frisvad J.C."/>
            <person name="Nielsen K.L."/>
        </authorList>
    </citation>
    <scope>NUCLEOTIDE SEQUENCE</scope>
    <source>
        <strain evidence="9">IBT 3081</strain>
    </source>
</reference>
<feature type="transmembrane region" description="Helical" evidence="7">
    <location>
        <begin position="128"/>
        <end position="153"/>
    </location>
</feature>
<sequence length="367" mass="40506">MIHMHHRSPVLIVWSLIFFFISAVAVALRVASIYIRRRGLKTHDYLVFFSLVGLTGCLHLQPADDNLSATTAGYGGHTATMAVRNPGELVSALKIFWASEWMWATSTVCFRLAILLSYIEIFPGNQKFYWCATGVGCLVFLYWVSAILTIALLCRPVAYNWDRTISGSCGDILKIQYASAGFNMGIDLGVVLLPLPIVWRLQMSSRKKTGVTASFAIGILTAGINLGRIIQTKLCPADDLVYCLRDSSIFIMAEMTAGILVACVPTFGPLLFRGRNVHSARPHDLPTIGSPRIRRRPKFDSLLSTFDRSHNDCEERGHTKEVEHGAPTSHVGMGAENEAPDTGIMVTRDLDVHSLNVLPRVSENNTV</sequence>
<dbReference type="GeneID" id="81461887"/>
<keyword evidence="4 7" id="KW-0472">Membrane</keyword>
<keyword evidence="10" id="KW-1185">Reference proteome</keyword>
<dbReference type="GO" id="GO:0016020">
    <property type="term" value="C:membrane"/>
    <property type="evidence" value="ECO:0007669"/>
    <property type="project" value="UniProtKB-SubCell"/>
</dbReference>
<evidence type="ECO:0000256" key="2">
    <source>
        <dbReference type="ARBA" id="ARBA00022692"/>
    </source>
</evidence>
<dbReference type="Proteomes" id="UP001147752">
    <property type="component" value="Unassembled WGS sequence"/>
</dbReference>
<dbReference type="PANTHER" id="PTHR33048:SF47">
    <property type="entry name" value="INTEGRAL MEMBRANE PROTEIN-RELATED"/>
    <property type="match status" value="1"/>
</dbReference>
<feature type="domain" description="Rhodopsin" evidence="8">
    <location>
        <begin position="28"/>
        <end position="271"/>
    </location>
</feature>
<feature type="transmembrane region" description="Helical" evidence="7">
    <location>
        <begin position="211"/>
        <end position="230"/>
    </location>
</feature>
<evidence type="ECO:0000256" key="4">
    <source>
        <dbReference type="ARBA" id="ARBA00023136"/>
    </source>
</evidence>
<evidence type="ECO:0000256" key="7">
    <source>
        <dbReference type="SAM" id="Phobius"/>
    </source>
</evidence>
<comment type="similarity">
    <text evidence="5">Belongs to the SAT4 family.</text>
</comment>
<feature type="transmembrane region" description="Helical" evidence="7">
    <location>
        <begin position="101"/>
        <end position="121"/>
    </location>
</feature>
<dbReference type="EMBL" id="JAPZBT010000002">
    <property type="protein sequence ID" value="KAJ5372968.1"/>
    <property type="molecule type" value="Genomic_DNA"/>
</dbReference>
<accession>A0A9W9V8N3</accession>
<comment type="caution">
    <text evidence="9">The sequence shown here is derived from an EMBL/GenBank/DDBJ whole genome shotgun (WGS) entry which is preliminary data.</text>
</comment>
<evidence type="ECO:0000256" key="3">
    <source>
        <dbReference type="ARBA" id="ARBA00022989"/>
    </source>
</evidence>
<dbReference type="Pfam" id="PF20684">
    <property type="entry name" value="Fung_rhodopsin"/>
    <property type="match status" value="1"/>
</dbReference>
<dbReference type="InterPro" id="IPR052337">
    <property type="entry name" value="SAT4-like"/>
</dbReference>
<dbReference type="PANTHER" id="PTHR33048">
    <property type="entry name" value="PTH11-LIKE INTEGRAL MEMBRANE PROTEIN (AFU_ORTHOLOGUE AFUA_5G11245)"/>
    <property type="match status" value="1"/>
</dbReference>
<dbReference type="RefSeq" id="XP_056578954.1">
    <property type="nucleotide sequence ID" value="XM_056722704.1"/>
</dbReference>
<proteinExistence type="inferred from homology"/>
<keyword evidence="3 7" id="KW-1133">Transmembrane helix</keyword>
<comment type="subcellular location">
    <subcellularLocation>
        <location evidence="1">Membrane</location>
        <topology evidence="1">Multi-pass membrane protein</topology>
    </subcellularLocation>
</comment>
<evidence type="ECO:0000256" key="5">
    <source>
        <dbReference type="ARBA" id="ARBA00038359"/>
    </source>
</evidence>
<feature type="transmembrane region" description="Helical" evidence="7">
    <location>
        <begin position="12"/>
        <end position="31"/>
    </location>
</feature>
<gene>
    <name evidence="9" type="ORF">N7517_004974</name>
</gene>
<reference evidence="9" key="1">
    <citation type="submission" date="2022-12" db="EMBL/GenBank/DDBJ databases">
        <authorList>
            <person name="Petersen C."/>
        </authorList>
    </citation>
    <scope>NUCLEOTIDE SEQUENCE</scope>
    <source>
        <strain evidence="9">IBT 3081</strain>
    </source>
</reference>
<feature type="region of interest" description="Disordered" evidence="6">
    <location>
        <begin position="310"/>
        <end position="337"/>
    </location>
</feature>
<feature type="transmembrane region" description="Helical" evidence="7">
    <location>
        <begin position="250"/>
        <end position="272"/>
    </location>
</feature>
<feature type="transmembrane region" description="Helical" evidence="7">
    <location>
        <begin position="43"/>
        <end position="61"/>
    </location>
</feature>
<evidence type="ECO:0000313" key="10">
    <source>
        <dbReference type="Proteomes" id="UP001147752"/>
    </source>
</evidence>
<organism evidence="9 10">
    <name type="scientific">Penicillium concentricum</name>
    <dbReference type="NCBI Taxonomy" id="293559"/>
    <lineage>
        <taxon>Eukaryota</taxon>
        <taxon>Fungi</taxon>
        <taxon>Dikarya</taxon>
        <taxon>Ascomycota</taxon>
        <taxon>Pezizomycotina</taxon>
        <taxon>Eurotiomycetes</taxon>
        <taxon>Eurotiomycetidae</taxon>
        <taxon>Eurotiales</taxon>
        <taxon>Aspergillaceae</taxon>
        <taxon>Penicillium</taxon>
    </lineage>
</organism>
<dbReference type="InterPro" id="IPR049326">
    <property type="entry name" value="Rhodopsin_dom_fungi"/>
</dbReference>
<keyword evidence="2 7" id="KW-0812">Transmembrane</keyword>
<evidence type="ECO:0000259" key="8">
    <source>
        <dbReference type="Pfam" id="PF20684"/>
    </source>
</evidence>
<evidence type="ECO:0000256" key="1">
    <source>
        <dbReference type="ARBA" id="ARBA00004141"/>
    </source>
</evidence>
<feature type="compositionally biased region" description="Basic and acidic residues" evidence="6">
    <location>
        <begin position="310"/>
        <end position="324"/>
    </location>
</feature>
<dbReference type="AlphaFoldDB" id="A0A9W9V8N3"/>
<protein>
    <recommendedName>
        <fullName evidence="8">Rhodopsin domain-containing protein</fullName>
    </recommendedName>
</protein>
<name>A0A9W9V8N3_9EURO</name>
<dbReference type="OrthoDB" id="3529975at2759"/>
<evidence type="ECO:0000313" key="9">
    <source>
        <dbReference type="EMBL" id="KAJ5372968.1"/>
    </source>
</evidence>
<evidence type="ECO:0000256" key="6">
    <source>
        <dbReference type="SAM" id="MobiDB-lite"/>
    </source>
</evidence>
<feature type="transmembrane region" description="Helical" evidence="7">
    <location>
        <begin position="180"/>
        <end position="199"/>
    </location>
</feature>